<protein>
    <recommendedName>
        <fullName evidence="4">Holin</fullName>
    </recommendedName>
</protein>
<dbReference type="Pfam" id="PF16945">
    <property type="entry name" value="Phage_r1t_holin"/>
    <property type="match status" value="1"/>
</dbReference>
<accession>A0A8J2TX52</accession>
<dbReference type="EMBL" id="BMFY01000004">
    <property type="protein sequence ID" value="GGA10578.1"/>
    <property type="molecule type" value="Genomic_DNA"/>
</dbReference>
<feature type="compositionally biased region" description="Basic and acidic residues" evidence="1">
    <location>
        <begin position="94"/>
        <end position="105"/>
    </location>
</feature>
<dbReference type="RefSeq" id="WP_188549998.1">
    <property type="nucleotide sequence ID" value="NZ_BMFY01000004.1"/>
</dbReference>
<reference evidence="2" key="2">
    <citation type="submission" date="2020-09" db="EMBL/GenBank/DDBJ databases">
        <authorList>
            <person name="Sun Q."/>
            <person name="Zhou Y."/>
        </authorList>
    </citation>
    <scope>NUCLEOTIDE SEQUENCE</scope>
    <source>
        <strain evidence="2">CGMCC 1.12785</strain>
    </source>
</reference>
<reference evidence="2" key="1">
    <citation type="journal article" date="2014" name="Int. J. Syst. Evol. Microbiol.">
        <title>Complete genome sequence of Corynebacterium casei LMG S-19264T (=DSM 44701T), isolated from a smear-ripened cheese.</title>
        <authorList>
            <consortium name="US DOE Joint Genome Institute (JGI-PGF)"/>
            <person name="Walter F."/>
            <person name="Albersmeier A."/>
            <person name="Kalinowski J."/>
            <person name="Ruckert C."/>
        </authorList>
    </citation>
    <scope>NUCLEOTIDE SEQUENCE</scope>
    <source>
        <strain evidence="2">CGMCC 1.12785</strain>
    </source>
</reference>
<dbReference type="AlphaFoldDB" id="A0A8J2TX52"/>
<name>A0A8J2TX52_9MICO</name>
<keyword evidence="3" id="KW-1185">Reference proteome</keyword>
<feature type="region of interest" description="Disordered" evidence="1">
    <location>
        <begin position="82"/>
        <end position="105"/>
    </location>
</feature>
<evidence type="ECO:0000313" key="3">
    <source>
        <dbReference type="Proteomes" id="UP000616114"/>
    </source>
</evidence>
<evidence type="ECO:0000256" key="1">
    <source>
        <dbReference type="SAM" id="MobiDB-lite"/>
    </source>
</evidence>
<dbReference type="InterPro" id="IPR020109">
    <property type="entry name" value="Holin_r1t"/>
</dbReference>
<evidence type="ECO:0008006" key="4">
    <source>
        <dbReference type="Google" id="ProtNLM"/>
    </source>
</evidence>
<gene>
    <name evidence="2" type="ORF">GCM10011333_11720</name>
</gene>
<proteinExistence type="predicted"/>
<dbReference type="Proteomes" id="UP000616114">
    <property type="component" value="Unassembled WGS sequence"/>
</dbReference>
<evidence type="ECO:0000313" key="2">
    <source>
        <dbReference type="EMBL" id="GGA10578.1"/>
    </source>
</evidence>
<comment type="caution">
    <text evidence="2">The sequence shown here is derived from an EMBL/GenBank/DDBJ whole genome shotgun (WGS) entry which is preliminary data.</text>
</comment>
<sequence>MSVYASKEFWTATAERAIKTAAQTAIALIGTDQVGILDLDWSQICSVVATAVVLSFLTSVGSGANGTGPSLVKAETVSPEVVGDWSGADQDTVIDDRADEPMDTRTDVQHDADALAGLADEADRDGVVVDGENHA</sequence>
<organism evidence="2 3">
    <name type="scientific">Sediminivirga luteola</name>
    <dbReference type="NCBI Taxonomy" id="1774748"/>
    <lineage>
        <taxon>Bacteria</taxon>
        <taxon>Bacillati</taxon>
        <taxon>Actinomycetota</taxon>
        <taxon>Actinomycetes</taxon>
        <taxon>Micrococcales</taxon>
        <taxon>Brevibacteriaceae</taxon>
        <taxon>Sediminivirga</taxon>
    </lineage>
</organism>